<gene>
    <name evidence="1" type="ORF">DDW05_00450</name>
</gene>
<comment type="caution">
    <text evidence="1">The sequence shown here is derived from an EMBL/GenBank/DDBJ whole genome shotgun (WGS) entry which is preliminary data.</text>
</comment>
<sequence>MYKSYDIPLRTRVYGIRKGKNNLDEILAYQEDPKNQEKNYIFYTFQTTREIPEVLEIYREGVDKPYPPAFIVPSPSPEMNGQTLFFDGNFFLFVGYTRKIPPNLSLYNLLLTCDIEISKRKDKLEMRINGFIGLDILRVLAISQKYENLEEYISSLKKEYILHLENVTNLEDLNSFLTYNKEYLEINGENIILRCKKEYLRSNIENKIEKSGWFILIDDDTSKNTEFTPTYVKIFDIFV</sequence>
<evidence type="ECO:0000313" key="1">
    <source>
        <dbReference type="EMBL" id="PVU71563.1"/>
    </source>
</evidence>
<dbReference type="AlphaFoldDB" id="A0A2T9WUQ3"/>
<proteinExistence type="predicted"/>
<accession>A0A2T9WUQ3</accession>
<evidence type="ECO:0000313" key="2">
    <source>
        <dbReference type="Proteomes" id="UP000245908"/>
    </source>
</evidence>
<dbReference type="Proteomes" id="UP000245908">
    <property type="component" value="Unassembled WGS sequence"/>
</dbReference>
<name>A0A2T9WUQ3_NANST</name>
<reference evidence="1 2" key="1">
    <citation type="journal article" date="2015" name="Appl. Environ. Microbiol.">
        <title>Nanoarchaeota, Their Sulfolobales Host, and Nanoarchaeota Virus Distribution across Yellowstone National Park Hot Springs.</title>
        <authorList>
            <person name="Munson-McGee J.H."/>
            <person name="Field E.K."/>
            <person name="Bateson M."/>
            <person name="Rooney C."/>
            <person name="Stepanauskas R."/>
            <person name="Young M.J."/>
        </authorList>
    </citation>
    <scope>NUCLEOTIDE SEQUENCE [LARGE SCALE GENOMIC DNA]</scope>
    <source>
        <strain evidence="1">SCGC AB-777_O03</strain>
    </source>
</reference>
<protein>
    <submittedName>
        <fullName evidence="1">Uncharacterized protein</fullName>
    </submittedName>
</protein>
<dbReference type="EMBL" id="QEFH01000003">
    <property type="protein sequence ID" value="PVU71563.1"/>
    <property type="molecule type" value="Genomic_DNA"/>
</dbReference>
<organism evidence="1 2">
    <name type="scientific">Nanobsidianus stetteri</name>
    <dbReference type="NCBI Taxonomy" id="1294122"/>
    <lineage>
        <taxon>Archaea</taxon>
        <taxon>Nanobdellota</taxon>
        <taxon>Candidatus Nanoarchaeia</taxon>
        <taxon>Nanoarchaeales</taxon>
        <taxon>Nanopusillaceae</taxon>
        <taxon>Candidatus Nanobsidianus</taxon>
    </lineage>
</organism>